<evidence type="ECO:0000256" key="10">
    <source>
        <dbReference type="ARBA" id="ARBA00060399"/>
    </source>
</evidence>
<evidence type="ECO:0000256" key="1">
    <source>
        <dbReference type="ARBA" id="ARBA00004922"/>
    </source>
</evidence>
<evidence type="ECO:0000256" key="7">
    <source>
        <dbReference type="ARBA" id="ARBA00022989"/>
    </source>
</evidence>
<keyword evidence="7" id="KW-1133">Transmembrane helix</keyword>
<evidence type="ECO:0000256" key="8">
    <source>
        <dbReference type="ARBA" id="ARBA00023136"/>
    </source>
</evidence>
<keyword evidence="6" id="KW-0735">Signal-anchor</keyword>
<dbReference type="Pfam" id="PF00852">
    <property type="entry name" value="Glyco_transf_10"/>
    <property type="match status" value="2"/>
</dbReference>
<feature type="domain" description="Fucosyltransferase C-terminal" evidence="12">
    <location>
        <begin position="403"/>
        <end position="593"/>
    </location>
</feature>
<name>A0ABD0LNW3_9CAEN</name>
<dbReference type="PANTHER" id="PTHR11929">
    <property type="entry name" value="ALPHA- 1,3 -FUCOSYLTRANSFERASE"/>
    <property type="match status" value="1"/>
</dbReference>
<keyword evidence="9" id="KW-0325">Glycoprotein</keyword>
<evidence type="ECO:0000259" key="12">
    <source>
        <dbReference type="Pfam" id="PF00852"/>
    </source>
</evidence>
<accession>A0ABD0LNW3</accession>
<dbReference type="AlphaFoldDB" id="A0ABD0LNW3"/>
<evidence type="ECO:0000256" key="9">
    <source>
        <dbReference type="ARBA" id="ARBA00023180"/>
    </source>
</evidence>
<keyword evidence="4 11" id="KW-0808">Transferase</keyword>
<dbReference type="Gene3D" id="3.40.50.11660">
    <property type="entry name" value="Glycosyl transferase family 10, C-terminal domain"/>
    <property type="match status" value="2"/>
</dbReference>
<sequence length="672" mass="78134">MYRSLVSESRLYHCADDASGREAEHGCMPTETLLFSFFTLHFRNINSCLRFEPGFTPASAAELEEARNEPIHAPVILWWTGFTGEPGAYKTCGSVECFFTIKRKYKNHPKLKVFMFYASDLQATDLPLPREPHHEWAVLHEESPKNNILFSFEDMLVLFNHTSTFRRESDYPITTQYLISEQWLLSTKYYKSVQAKNQLQREKGLAPIVYVHSHCDPPSDRDHYVKLLMEYIPVDSYGLCLNNKKMPQHLQQPMESMDHSDFYELLSQYKFALAMENAVCEDYITEKLWRPLMLGVVPIVYGSPSVTVFMFYASDLQATDLPLPREPHHEWAVLHEESPKNNILFSFEDMLVLFNHTSTFRRESDYPITTQHLISEQWLLSKKYYKSVQAKNQLQREKGLAPIVYVHSDCDPPSDRDHYVKLLMEYIPVDSYGLCLNNKKMPQHLQQPVESMDHSDFYELLSQYKFALAMENAVCEDYITEKLWRPLMLGVVPIAYGSPSVTDLLPSNSSAVVITDFQDVKHLAQHIHKLNTDDAAYERYLTWKKEGSINPLLQQHLRHRDWTPDGDDPATKDFISGFECFVCQRIHENLRRQKKGLLPLHHVANLSHYGCPVPHLFDEKGVVGKESDWKYDWMSAGKLAHALRWYVENKVPFTEEELHKQAVVLSEEHPVQ</sequence>
<reference evidence="14 15" key="1">
    <citation type="journal article" date="2023" name="Sci. Data">
        <title>Genome assembly of the Korean intertidal mud-creeper Batillaria attramentaria.</title>
        <authorList>
            <person name="Patra A.K."/>
            <person name="Ho P.T."/>
            <person name="Jun S."/>
            <person name="Lee S.J."/>
            <person name="Kim Y."/>
            <person name="Won Y.J."/>
        </authorList>
    </citation>
    <scope>NUCLEOTIDE SEQUENCE [LARGE SCALE GENOMIC DNA]</scope>
    <source>
        <strain evidence="14">Wonlab-2016</strain>
    </source>
</reference>
<comment type="pathway">
    <text evidence="1">Protein modification; protein glycosylation.</text>
</comment>
<evidence type="ECO:0000256" key="5">
    <source>
        <dbReference type="ARBA" id="ARBA00022692"/>
    </source>
</evidence>
<keyword evidence="5 11" id="KW-0812">Transmembrane</keyword>
<evidence type="ECO:0000313" key="15">
    <source>
        <dbReference type="Proteomes" id="UP001519460"/>
    </source>
</evidence>
<gene>
    <name evidence="14" type="ORF">BaRGS_00007902</name>
</gene>
<dbReference type="InterPro" id="IPR031481">
    <property type="entry name" value="Glyco_tran_10_N"/>
</dbReference>
<evidence type="ECO:0000256" key="4">
    <source>
        <dbReference type="ARBA" id="ARBA00022679"/>
    </source>
</evidence>
<proteinExistence type="inferred from homology"/>
<organism evidence="14 15">
    <name type="scientific">Batillaria attramentaria</name>
    <dbReference type="NCBI Taxonomy" id="370345"/>
    <lineage>
        <taxon>Eukaryota</taxon>
        <taxon>Metazoa</taxon>
        <taxon>Spiralia</taxon>
        <taxon>Lophotrochozoa</taxon>
        <taxon>Mollusca</taxon>
        <taxon>Gastropoda</taxon>
        <taxon>Caenogastropoda</taxon>
        <taxon>Sorbeoconcha</taxon>
        <taxon>Cerithioidea</taxon>
        <taxon>Batillariidae</taxon>
        <taxon>Batillaria</taxon>
    </lineage>
</organism>
<dbReference type="EC" id="2.4.1.-" evidence="11"/>
<comment type="subcellular location">
    <subcellularLocation>
        <location evidence="10">Endomembrane system</location>
        <topology evidence="10">Single-pass type II membrane protein</topology>
    </subcellularLocation>
    <subcellularLocation>
        <location evidence="11">Golgi apparatus</location>
        <location evidence="11">Golgi stack membrane</location>
        <topology evidence="11">Single-pass type II membrane protein</topology>
    </subcellularLocation>
</comment>
<dbReference type="SUPFAM" id="SSF53756">
    <property type="entry name" value="UDP-Glycosyltransferase/glycogen phosphorylase"/>
    <property type="match status" value="2"/>
</dbReference>
<keyword evidence="3 11" id="KW-0328">Glycosyltransferase</keyword>
<dbReference type="EMBL" id="JACVVK020000034">
    <property type="protein sequence ID" value="KAK7501022.1"/>
    <property type="molecule type" value="Genomic_DNA"/>
</dbReference>
<dbReference type="Proteomes" id="UP001519460">
    <property type="component" value="Unassembled WGS sequence"/>
</dbReference>
<evidence type="ECO:0000259" key="13">
    <source>
        <dbReference type="Pfam" id="PF17039"/>
    </source>
</evidence>
<keyword evidence="11" id="KW-0333">Golgi apparatus</keyword>
<dbReference type="PANTHER" id="PTHR11929:SF194">
    <property type="entry name" value="ALPHA-(1,3)-FUCOSYLTRANSFERASE 10"/>
    <property type="match status" value="1"/>
</dbReference>
<evidence type="ECO:0000256" key="3">
    <source>
        <dbReference type="ARBA" id="ARBA00022676"/>
    </source>
</evidence>
<dbReference type="InterPro" id="IPR055270">
    <property type="entry name" value="Glyco_tran_10_C"/>
</dbReference>
<evidence type="ECO:0000256" key="6">
    <source>
        <dbReference type="ARBA" id="ARBA00022968"/>
    </source>
</evidence>
<keyword evidence="8" id="KW-0472">Membrane</keyword>
<keyword evidence="15" id="KW-1185">Reference proteome</keyword>
<dbReference type="FunFam" id="3.40.50.11660:FF:000002">
    <property type="entry name" value="Alpha-(1,3)-fucosyltransferase"/>
    <property type="match status" value="2"/>
</dbReference>
<dbReference type="GO" id="GO:0008417">
    <property type="term" value="F:fucosyltransferase activity"/>
    <property type="evidence" value="ECO:0007669"/>
    <property type="project" value="UniProtKB-ARBA"/>
</dbReference>
<feature type="domain" description="Fucosyltransferase C-terminal" evidence="12">
    <location>
        <begin position="208"/>
        <end position="308"/>
    </location>
</feature>
<protein>
    <recommendedName>
        <fullName evidence="11">Fucosyltransferase</fullName>
        <ecNumber evidence="11">2.4.1.-</ecNumber>
    </recommendedName>
</protein>
<dbReference type="GO" id="GO:0032580">
    <property type="term" value="C:Golgi cisterna membrane"/>
    <property type="evidence" value="ECO:0007669"/>
    <property type="project" value="UniProtKB-SubCell"/>
</dbReference>
<comment type="caution">
    <text evidence="14">The sequence shown here is derived from an EMBL/GenBank/DDBJ whole genome shotgun (WGS) entry which is preliminary data.</text>
</comment>
<dbReference type="Pfam" id="PF17039">
    <property type="entry name" value="Glyco_tran_10_N"/>
    <property type="match status" value="1"/>
</dbReference>
<evidence type="ECO:0000256" key="11">
    <source>
        <dbReference type="RuleBase" id="RU003832"/>
    </source>
</evidence>
<evidence type="ECO:0000313" key="14">
    <source>
        <dbReference type="EMBL" id="KAK7501022.1"/>
    </source>
</evidence>
<dbReference type="InterPro" id="IPR001503">
    <property type="entry name" value="Glyco_trans_10"/>
</dbReference>
<feature type="domain" description="Fucosyltransferase N-terminal" evidence="13">
    <location>
        <begin position="73"/>
        <end position="172"/>
    </location>
</feature>
<dbReference type="InterPro" id="IPR038577">
    <property type="entry name" value="GT10-like_C_sf"/>
</dbReference>
<evidence type="ECO:0000256" key="2">
    <source>
        <dbReference type="ARBA" id="ARBA00008919"/>
    </source>
</evidence>
<comment type="similarity">
    <text evidence="2 11">Belongs to the glycosyltransferase 10 family.</text>
</comment>